<protein>
    <submittedName>
        <fullName evidence="1">Uncharacterized protein</fullName>
    </submittedName>
</protein>
<dbReference type="HOGENOM" id="CLU_1452529_0_0_0"/>
<dbReference type="Proteomes" id="UP000007113">
    <property type="component" value="Chromosome"/>
</dbReference>
<dbReference type="STRING" id="682795.AciX8_4197"/>
<keyword evidence="2" id="KW-1185">Reference proteome</keyword>
<proteinExistence type="predicted"/>
<organism evidence="1 2">
    <name type="scientific">Granulicella mallensis (strain ATCC BAA-1857 / DSM 23137 / MP5ACTX8)</name>
    <dbReference type="NCBI Taxonomy" id="682795"/>
    <lineage>
        <taxon>Bacteria</taxon>
        <taxon>Pseudomonadati</taxon>
        <taxon>Acidobacteriota</taxon>
        <taxon>Terriglobia</taxon>
        <taxon>Terriglobales</taxon>
        <taxon>Acidobacteriaceae</taxon>
        <taxon>Granulicella</taxon>
    </lineage>
</organism>
<reference evidence="1 2" key="1">
    <citation type="submission" date="2011-11" db="EMBL/GenBank/DDBJ databases">
        <title>Complete sequence of Granulicella mallensis MP5ACTX8.</title>
        <authorList>
            <consortium name="US DOE Joint Genome Institute"/>
            <person name="Lucas S."/>
            <person name="Copeland A."/>
            <person name="Lapidus A."/>
            <person name="Cheng J.-F."/>
            <person name="Goodwin L."/>
            <person name="Pitluck S."/>
            <person name="Peters L."/>
            <person name="Lu M."/>
            <person name="Detter J.C."/>
            <person name="Han C."/>
            <person name="Tapia R."/>
            <person name="Land M."/>
            <person name="Hauser L."/>
            <person name="Kyrpides N."/>
            <person name="Ivanova N."/>
            <person name="Mikhailova N."/>
            <person name="Pagani I."/>
            <person name="Rawat S."/>
            <person name="Mannisto M."/>
            <person name="Haggblom M."/>
            <person name="Woyke T."/>
        </authorList>
    </citation>
    <scope>NUCLEOTIDE SEQUENCE [LARGE SCALE GENOMIC DNA]</scope>
    <source>
        <strain evidence="2">ATCC BAA-1857 / DSM 23137 / MP5ACTX8</strain>
    </source>
</reference>
<dbReference type="RefSeq" id="WP_014267347.1">
    <property type="nucleotide sequence ID" value="NC_016631.1"/>
</dbReference>
<gene>
    <name evidence="1" type="ordered locus">AciX8_4197</name>
</gene>
<sequence precursor="true">MKRLTTGSTVSLFAILFLVFALMNRDLISGWFSHVTPAPADSIRGEWVGKMQISGIYDPNLRDIQKDAVIRFNLNVTDSFLKKYGGSGELTIAGETPQTIEIRDLWPETSPGDNTLRAGIWLDGPTRDNDPISGEFKGTFEPGILSLKRTINVSLGYVMQGVLHKGTDAEYEALLKQMTQQSNAEK</sequence>
<evidence type="ECO:0000313" key="1">
    <source>
        <dbReference type="EMBL" id="AEU38476.1"/>
    </source>
</evidence>
<dbReference type="EMBL" id="CP003130">
    <property type="protein sequence ID" value="AEU38476.1"/>
    <property type="molecule type" value="Genomic_DNA"/>
</dbReference>
<dbReference type="OrthoDB" id="126440at2"/>
<evidence type="ECO:0000313" key="2">
    <source>
        <dbReference type="Proteomes" id="UP000007113"/>
    </source>
</evidence>
<dbReference type="AlphaFoldDB" id="G8NRN5"/>
<dbReference type="KEGG" id="gma:AciX8_4197"/>
<accession>G8NRN5</accession>
<name>G8NRN5_GRAMM</name>